<evidence type="ECO:0000313" key="3">
    <source>
        <dbReference type="Proteomes" id="UP000266340"/>
    </source>
</evidence>
<evidence type="ECO:0000313" key="2">
    <source>
        <dbReference type="EMBL" id="RIE04441.1"/>
    </source>
</evidence>
<feature type="compositionally biased region" description="Polar residues" evidence="1">
    <location>
        <begin position="66"/>
        <end position="81"/>
    </location>
</feature>
<comment type="caution">
    <text evidence="2">The sequence shown here is derived from an EMBL/GenBank/DDBJ whole genome shotgun (WGS) entry which is preliminary data.</text>
</comment>
<sequence length="87" mass="10231">MKKRRSRKKDKIPFFIISLSPRLFLNYYMEKEQPKDSAGNEFERRRPVFPTDQYPETAAISRRRSPQANRPSARSIATKQKSAGKSR</sequence>
<dbReference type="EMBL" id="QXJM01000027">
    <property type="protein sequence ID" value="RIE04441.1"/>
    <property type="molecule type" value="Genomic_DNA"/>
</dbReference>
<organism evidence="2 3">
    <name type="scientific">Cohnella faecalis</name>
    <dbReference type="NCBI Taxonomy" id="2315694"/>
    <lineage>
        <taxon>Bacteria</taxon>
        <taxon>Bacillati</taxon>
        <taxon>Bacillota</taxon>
        <taxon>Bacilli</taxon>
        <taxon>Bacillales</taxon>
        <taxon>Paenibacillaceae</taxon>
        <taxon>Cohnella</taxon>
    </lineage>
</organism>
<keyword evidence="3" id="KW-1185">Reference proteome</keyword>
<reference evidence="2 3" key="1">
    <citation type="submission" date="2018-09" db="EMBL/GenBank/DDBJ databases">
        <title>Cohnella cavernae sp. nov., isolated from a karst cave.</title>
        <authorList>
            <person name="Zhu H."/>
        </authorList>
    </citation>
    <scope>NUCLEOTIDE SEQUENCE [LARGE SCALE GENOMIC DNA]</scope>
    <source>
        <strain evidence="2 3">K2E09-144</strain>
    </source>
</reference>
<gene>
    <name evidence="2" type="ORF">D3H35_07605</name>
</gene>
<dbReference type="AlphaFoldDB" id="A0A398CYY0"/>
<protein>
    <submittedName>
        <fullName evidence="2">Uncharacterized protein</fullName>
    </submittedName>
</protein>
<feature type="region of interest" description="Disordered" evidence="1">
    <location>
        <begin position="33"/>
        <end position="87"/>
    </location>
</feature>
<name>A0A398CYY0_9BACL</name>
<proteinExistence type="predicted"/>
<evidence type="ECO:0000256" key="1">
    <source>
        <dbReference type="SAM" id="MobiDB-lite"/>
    </source>
</evidence>
<accession>A0A398CYY0</accession>
<dbReference type="Proteomes" id="UP000266340">
    <property type="component" value="Unassembled WGS sequence"/>
</dbReference>